<dbReference type="AlphaFoldDB" id="A0A8H4VB23"/>
<dbReference type="OrthoDB" id="3921745at2759"/>
<sequence>MYTTVGAGSRELPSTKMGIKAITQRKSSEDLPSISHFGSLVHPSTPPESDSGSPRLKMEAHGSPRSGRGGGLRLSSPRMGYPLASRSRDCSPLPSIGRLNQHYPSSTIVRLPSLEEFDLGVEALARCHGPARPHTPPSPLPGLSRGVTMTTTTQPPSSLHHHHHHHHHNGYVPYENYPVYHVNETFSHAMAGLDGYPSPPPDGENRHINQKYTTEEGDFIIYAWHDKKFKWQRIKQDFAAMFGRTPERTVQGLQAWYYRMNQRIPLWDQDGWLIFDNEDELEPKYISIKCRERDSQDKPMEPLGLAQRYPERAIHYSWVDHELKRKAQDWAAKRALQYRERRERRKRKEQRRQKL</sequence>
<accession>A0A8H4VB23</accession>
<dbReference type="Proteomes" id="UP000562929">
    <property type="component" value="Unassembled WGS sequence"/>
</dbReference>
<feature type="compositionally biased region" description="Polar residues" evidence="1">
    <location>
        <begin position="147"/>
        <end position="157"/>
    </location>
</feature>
<feature type="region of interest" description="Disordered" evidence="1">
    <location>
        <begin position="130"/>
        <end position="167"/>
    </location>
</feature>
<evidence type="ECO:0000256" key="1">
    <source>
        <dbReference type="SAM" id="MobiDB-lite"/>
    </source>
</evidence>
<evidence type="ECO:0000313" key="3">
    <source>
        <dbReference type="Proteomes" id="UP000562929"/>
    </source>
</evidence>
<dbReference type="EMBL" id="JAACLJ010000008">
    <property type="protein sequence ID" value="KAF4581867.1"/>
    <property type="molecule type" value="Genomic_DNA"/>
</dbReference>
<protein>
    <submittedName>
        <fullName evidence="2">Uncharacterized protein</fullName>
    </submittedName>
</protein>
<name>A0A8H4VB23_9HYPO</name>
<evidence type="ECO:0000313" key="2">
    <source>
        <dbReference type="EMBL" id="KAF4581867.1"/>
    </source>
</evidence>
<keyword evidence="3" id="KW-1185">Reference proteome</keyword>
<gene>
    <name evidence="2" type="ORF">GQ602_006491</name>
</gene>
<reference evidence="2 3" key="1">
    <citation type="journal article" date="2020" name="G3 (Bethesda)">
        <title>Genetic Underpinnings of Host Manipulation by Ophiocordyceps as Revealed by Comparative Transcriptomics.</title>
        <authorList>
            <person name="Will I."/>
            <person name="Das B."/>
            <person name="Trinh T."/>
            <person name="Brachmann A."/>
            <person name="Ohm R.A."/>
            <person name="de Bekker C."/>
        </authorList>
    </citation>
    <scope>NUCLEOTIDE SEQUENCE [LARGE SCALE GENOMIC DNA]</scope>
    <source>
        <strain evidence="2 3">EC05</strain>
    </source>
</reference>
<proteinExistence type="predicted"/>
<comment type="caution">
    <text evidence="2">The sequence shown here is derived from an EMBL/GenBank/DDBJ whole genome shotgun (WGS) entry which is preliminary data.</text>
</comment>
<feature type="region of interest" description="Disordered" evidence="1">
    <location>
        <begin position="1"/>
        <end position="77"/>
    </location>
</feature>
<organism evidence="2 3">
    <name type="scientific">Ophiocordyceps camponoti-floridani</name>
    <dbReference type="NCBI Taxonomy" id="2030778"/>
    <lineage>
        <taxon>Eukaryota</taxon>
        <taxon>Fungi</taxon>
        <taxon>Dikarya</taxon>
        <taxon>Ascomycota</taxon>
        <taxon>Pezizomycotina</taxon>
        <taxon>Sordariomycetes</taxon>
        <taxon>Hypocreomycetidae</taxon>
        <taxon>Hypocreales</taxon>
        <taxon>Ophiocordycipitaceae</taxon>
        <taxon>Ophiocordyceps</taxon>
    </lineage>
</organism>